<evidence type="ECO:0000313" key="3">
    <source>
        <dbReference type="Proteomes" id="UP000738349"/>
    </source>
</evidence>
<keyword evidence="1" id="KW-0812">Transmembrane</keyword>
<keyword evidence="1" id="KW-1133">Transmembrane helix</keyword>
<evidence type="ECO:0000256" key="1">
    <source>
        <dbReference type="SAM" id="Phobius"/>
    </source>
</evidence>
<reference evidence="2" key="1">
    <citation type="journal article" date="2021" name="Nat. Commun.">
        <title>Genetic determinants of endophytism in the Arabidopsis root mycobiome.</title>
        <authorList>
            <person name="Mesny F."/>
            <person name="Miyauchi S."/>
            <person name="Thiergart T."/>
            <person name="Pickel B."/>
            <person name="Atanasova L."/>
            <person name="Karlsson M."/>
            <person name="Huettel B."/>
            <person name="Barry K.W."/>
            <person name="Haridas S."/>
            <person name="Chen C."/>
            <person name="Bauer D."/>
            <person name="Andreopoulos W."/>
            <person name="Pangilinan J."/>
            <person name="LaButti K."/>
            <person name="Riley R."/>
            <person name="Lipzen A."/>
            <person name="Clum A."/>
            <person name="Drula E."/>
            <person name="Henrissat B."/>
            <person name="Kohler A."/>
            <person name="Grigoriev I.V."/>
            <person name="Martin F.M."/>
            <person name="Hacquard S."/>
        </authorList>
    </citation>
    <scope>NUCLEOTIDE SEQUENCE</scope>
    <source>
        <strain evidence="2">MPI-CAGE-AT-0147</strain>
    </source>
</reference>
<evidence type="ECO:0000313" key="2">
    <source>
        <dbReference type="EMBL" id="KAH7161791.1"/>
    </source>
</evidence>
<organism evidence="2 3">
    <name type="scientific">Dactylonectria macrodidyma</name>
    <dbReference type="NCBI Taxonomy" id="307937"/>
    <lineage>
        <taxon>Eukaryota</taxon>
        <taxon>Fungi</taxon>
        <taxon>Dikarya</taxon>
        <taxon>Ascomycota</taxon>
        <taxon>Pezizomycotina</taxon>
        <taxon>Sordariomycetes</taxon>
        <taxon>Hypocreomycetidae</taxon>
        <taxon>Hypocreales</taxon>
        <taxon>Nectriaceae</taxon>
        <taxon>Dactylonectria</taxon>
    </lineage>
</organism>
<protein>
    <submittedName>
        <fullName evidence="2">Uncharacterized protein</fullName>
    </submittedName>
</protein>
<comment type="caution">
    <text evidence="2">The sequence shown here is derived from an EMBL/GenBank/DDBJ whole genome shotgun (WGS) entry which is preliminary data.</text>
</comment>
<dbReference type="AlphaFoldDB" id="A0A9P9FHD1"/>
<dbReference type="EMBL" id="JAGMUV010000004">
    <property type="protein sequence ID" value="KAH7161791.1"/>
    <property type="molecule type" value="Genomic_DNA"/>
</dbReference>
<gene>
    <name evidence="2" type="ORF">EDB81DRAFT_785538</name>
</gene>
<feature type="non-terminal residue" evidence="2">
    <location>
        <position position="1"/>
    </location>
</feature>
<sequence length="319" mass="36173">MNIVKGTALRILGSVLLFYATVFVWPMWHDFVHETGHAVAFINYCPGSSALVSLGEYESYNRNTSVGEIAYNVYPGYFYHSLYRTSQAAQVPPSILSDGTVYKEFGNDTSKYPAEYIEFEKACYGGNRQAWFLFAGPLFGLVLTYATFTCIMVVVMAFLVPWGPVVESRSKWKTRLIIAVTRAPLVLFVPERAFLNHLHTSIPGSTRILYAFCIRIVQADLLNEIFYGWIPGRTIIFTWSINMDGPGWWSSVTGASEHTMLIVSYVLWVPLLGLYLYGVWLMYGYTRRILAEWEGQTPSQIALSGSREIRDGHRQRSSI</sequence>
<keyword evidence="3" id="KW-1185">Reference proteome</keyword>
<keyword evidence="1" id="KW-0472">Membrane</keyword>
<name>A0A9P9FHD1_9HYPO</name>
<feature type="transmembrane region" description="Helical" evidence="1">
    <location>
        <begin position="138"/>
        <end position="160"/>
    </location>
</feature>
<feature type="transmembrane region" description="Helical" evidence="1">
    <location>
        <begin position="262"/>
        <end position="283"/>
    </location>
</feature>
<accession>A0A9P9FHD1</accession>
<feature type="transmembrane region" description="Helical" evidence="1">
    <location>
        <begin position="7"/>
        <end position="28"/>
    </location>
</feature>
<proteinExistence type="predicted"/>
<dbReference type="Proteomes" id="UP000738349">
    <property type="component" value="Unassembled WGS sequence"/>
</dbReference>